<organism evidence="2 3">
    <name type="scientific">Tanacetum coccineum</name>
    <dbReference type="NCBI Taxonomy" id="301880"/>
    <lineage>
        <taxon>Eukaryota</taxon>
        <taxon>Viridiplantae</taxon>
        <taxon>Streptophyta</taxon>
        <taxon>Embryophyta</taxon>
        <taxon>Tracheophyta</taxon>
        <taxon>Spermatophyta</taxon>
        <taxon>Magnoliopsida</taxon>
        <taxon>eudicotyledons</taxon>
        <taxon>Gunneridae</taxon>
        <taxon>Pentapetalae</taxon>
        <taxon>asterids</taxon>
        <taxon>campanulids</taxon>
        <taxon>Asterales</taxon>
        <taxon>Asteraceae</taxon>
        <taxon>Asteroideae</taxon>
        <taxon>Anthemideae</taxon>
        <taxon>Anthemidinae</taxon>
        <taxon>Tanacetum</taxon>
    </lineage>
</organism>
<feature type="compositionally biased region" description="Polar residues" evidence="1">
    <location>
        <begin position="193"/>
        <end position="208"/>
    </location>
</feature>
<name>A0ABQ5B9W0_9ASTR</name>
<protein>
    <submittedName>
        <fullName evidence="2">Probable arabinosyltransferase ARAD1 isoform X1</fullName>
    </submittedName>
</protein>
<gene>
    <name evidence="2" type="ORF">Tco_0858697</name>
</gene>
<accession>A0ABQ5B9W0</accession>
<keyword evidence="3" id="KW-1185">Reference proteome</keyword>
<feature type="region of interest" description="Disordered" evidence="1">
    <location>
        <begin position="182"/>
        <end position="220"/>
    </location>
</feature>
<feature type="non-terminal residue" evidence="2">
    <location>
        <position position="1"/>
    </location>
</feature>
<sequence length="220" mass="24927">ETSDIEDDKLHDTKVTEKHIALHSALSQLANDFEGEEYDVLAEIFIVDRMLVYTTSEVSGPWTECSIGKYIADDMKCYMEDADLFYVPFFTSISYFLLEKQQCKTLYKGEATSTRYKWLIVGTPIVVVPSTSNELDDTDQAELNNQEACRIRKSDTYPLMLANHLSLQKLRVSETLYLRSLPAKSEELPPEPTSTQGDSLNESETSKQAIDMIGSEEEIP</sequence>
<evidence type="ECO:0000313" key="3">
    <source>
        <dbReference type="Proteomes" id="UP001151760"/>
    </source>
</evidence>
<comment type="caution">
    <text evidence="2">The sequence shown here is derived from an EMBL/GenBank/DDBJ whole genome shotgun (WGS) entry which is preliminary data.</text>
</comment>
<evidence type="ECO:0000313" key="2">
    <source>
        <dbReference type="EMBL" id="GJT11655.1"/>
    </source>
</evidence>
<evidence type="ECO:0000256" key="1">
    <source>
        <dbReference type="SAM" id="MobiDB-lite"/>
    </source>
</evidence>
<proteinExistence type="predicted"/>
<reference evidence="2" key="2">
    <citation type="submission" date="2022-01" db="EMBL/GenBank/DDBJ databases">
        <authorList>
            <person name="Yamashiro T."/>
            <person name="Shiraishi A."/>
            <person name="Satake H."/>
            <person name="Nakayama K."/>
        </authorList>
    </citation>
    <scope>NUCLEOTIDE SEQUENCE</scope>
</reference>
<dbReference type="EMBL" id="BQNB010013085">
    <property type="protein sequence ID" value="GJT11655.1"/>
    <property type="molecule type" value="Genomic_DNA"/>
</dbReference>
<dbReference type="Proteomes" id="UP001151760">
    <property type="component" value="Unassembled WGS sequence"/>
</dbReference>
<reference evidence="2" key="1">
    <citation type="journal article" date="2022" name="Int. J. Mol. Sci.">
        <title>Draft Genome of Tanacetum Coccineum: Genomic Comparison of Closely Related Tanacetum-Family Plants.</title>
        <authorList>
            <person name="Yamashiro T."/>
            <person name="Shiraishi A."/>
            <person name="Nakayama K."/>
            <person name="Satake H."/>
        </authorList>
    </citation>
    <scope>NUCLEOTIDE SEQUENCE</scope>
</reference>